<dbReference type="RefSeq" id="WP_097030200.1">
    <property type="nucleotide sequence ID" value="NZ_OAOQ01000005.1"/>
</dbReference>
<keyword evidence="4" id="KW-1003">Cell membrane</keyword>
<dbReference type="OrthoDB" id="8156287at2"/>
<keyword evidence="5" id="KW-0349">Heme</keyword>
<dbReference type="SUPFAM" id="SSF81342">
    <property type="entry name" value="Transmembrane di-heme cytochromes"/>
    <property type="match status" value="1"/>
</dbReference>
<evidence type="ECO:0000313" key="15">
    <source>
        <dbReference type="EMBL" id="SNX70207.1"/>
    </source>
</evidence>
<evidence type="ECO:0000256" key="12">
    <source>
        <dbReference type="ARBA" id="ARBA00037975"/>
    </source>
</evidence>
<evidence type="ECO:0000313" key="16">
    <source>
        <dbReference type="Proteomes" id="UP000219467"/>
    </source>
</evidence>
<dbReference type="EMBL" id="OAOQ01000005">
    <property type="protein sequence ID" value="SNX70207.1"/>
    <property type="molecule type" value="Genomic_DNA"/>
</dbReference>
<comment type="cofactor">
    <cofactor evidence="1">
        <name>heme b</name>
        <dbReference type="ChEBI" id="CHEBI:60344"/>
    </cofactor>
</comment>
<evidence type="ECO:0000256" key="5">
    <source>
        <dbReference type="ARBA" id="ARBA00022617"/>
    </source>
</evidence>
<keyword evidence="9 13" id="KW-1133">Transmembrane helix</keyword>
<dbReference type="Pfam" id="PF01292">
    <property type="entry name" value="Ni_hydr_CYTB"/>
    <property type="match status" value="1"/>
</dbReference>
<keyword evidence="16" id="KW-1185">Reference proteome</keyword>
<reference evidence="16" key="1">
    <citation type="submission" date="2017-08" db="EMBL/GenBank/DDBJ databases">
        <authorList>
            <person name="Varghese N."/>
            <person name="Submissions S."/>
        </authorList>
    </citation>
    <scope>NUCLEOTIDE SEQUENCE [LARGE SCALE GENOMIC DNA]</scope>
    <source>
        <strain evidence="16">JA234</strain>
    </source>
</reference>
<evidence type="ECO:0000256" key="13">
    <source>
        <dbReference type="SAM" id="Phobius"/>
    </source>
</evidence>
<evidence type="ECO:0000256" key="11">
    <source>
        <dbReference type="ARBA" id="ARBA00023136"/>
    </source>
</evidence>
<name>A0A285CRM6_9RHOB</name>
<dbReference type="PANTHER" id="PTHR30529">
    <property type="entry name" value="CYTOCHROME B561"/>
    <property type="match status" value="1"/>
</dbReference>
<keyword evidence="3" id="KW-0813">Transport</keyword>
<accession>A0A285CRM6</accession>
<comment type="subcellular location">
    <subcellularLocation>
        <location evidence="2">Cell membrane</location>
        <topology evidence="2">Multi-pass membrane protein</topology>
    </subcellularLocation>
</comment>
<feature type="transmembrane region" description="Helical" evidence="13">
    <location>
        <begin position="51"/>
        <end position="69"/>
    </location>
</feature>
<evidence type="ECO:0000256" key="1">
    <source>
        <dbReference type="ARBA" id="ARBA00001970"/>
    </source>
</evidence>
<evidence type="ECO:0000256" key="4">
    <source>
        <dbReference type="ARBA" id="ARBA00022475"/>
    </source>
</evidence>
<evidence type="ECO:0000259" key="14">
    <source>
        <dbReference type="Pfam" id="PF01292"/>
    </source>
</evidence>
<evidence type="ECO:0000256" key="2">
    <source>
        <dbReference type="ARBA" id="ARBA00004651"/>
    </source>
</evidence>
<dbReference type="GO" id="GO:0046872">
    <property type="term" value="F:metal ion binding"/>
    <property type="evidence" value="ECO:0007669"/>
    <property type="project" value="UniProtKB-KW"/>
</dbReference>
<feature type="transmembrane region" description="Helical" evidence="13">
    <location>
        <begin position="103"/>
        <end position="122"/>
    </location>
</feature>
<gene>
    <name evidence="15" type="ORF">SAMN05878503_105116</name>
</gene>
<comment type="similarity">
    <text evidence="12">Belongs to the cytochrome b561 family.</text>
</comment>
<keyword evidence="11 13" id="KW-0472">Membrane</keyword>
<evidence type="ECO:0000256" key="6">
    <source>
        <dbReference type="ARBA" id="ARBA00022692"/>
    </source>
</evidence>
<feature type="domain" description="Cytochrome b561 bacterial/Ni-hydrogenase" evidence="14">
    <location>
        <begin position="9"/>
        <end position="164"/>
    </location>
</feature>
<keyword evidence="6 13" id="KW-0812">Transmembrane</keyword>
<evidence type="ECO:0000256" key="10">
    <source>
        <dbReference type="ARBA" id="ARBA00023004"/>
    </source>
</evidence>
<evidence type="ECO:0000256" key="7">
    <source>
        <dbReference type="ARBA" id="ARBA00022723"/>
    </source>
</evidence>
<dbReference type="InterPro" id="IPR016174">
    <property type="entry name" value="Di-haem_cyt_TM"/>
</dbReference>
<evidence type="ECO:0000256" key="8">
    <source>
        <dbReference type="ARBA" id="ARBA00022982"/>
    </source>
</evidence>
<dbReference type="GO" id="GO:0005886">
    <property type="term" value="C:plasma membrane"/>
    <property type="evidence" value="ECO:0007669"/>
    <property type="project" value="UniProtKB-SubCell"/>
</dbReference>
<keyword evidence="8" id="KW-0249">Electron transport</keyword>
<dbReference type="GO" id="GO:0020037">
    <property type="term" value="F:heme binding"/>
    <property type="evidence" value="ECO:0007669"/>
    <property type="project" value="TreeGrafter"/>
</dbReference>
<dbReference type="GO" id="GO:0022904">
    <property type="term" value="P:respiratory electron transport chain"/>
    <property type="evidence" value="ECO:0007669"/>
    <property type="project" value="InterPro"/>
</dbReference>
<evidence type="ECO:0000256" key="9">
    <source>
        <dbReference type="ARBA" id="ARBA00022989"/>
    </source>
</evidence>
<keyword evidence="7" id="KW-0479">Metal-binding</keyword>
<dbReference type="InterPro" id="IPR052168">
    <property type="entry name" value="Cytochrome_b561_oxidase"/>
</dbReference>
<evidence type="ECO:0000256" key="3">
    <source>
        <dbReference type="ARBA" id="ARBA00022448"/>
    </source>
</evidence>
<protein>
    <submittedName>
        <fullName evidence="15">Cytochrome b561</fullName>
    </submittedName>
</protein>
<proteinExistence type="inferred from homology"/>
<feature type="transmembrane region" description="Helical" evidence="13">
    <location>
        <begin position="12"/>
        <end position="31"/>
    </location>
</feature>
<dbReference type="AlphaFoldDB" id="A0A285CRM6"/>
<sequence length="168" mass="18439">MSKEAPAGYSRMQIVLHWAVAVLVVVQFLLGPAMSSFVEAERTGADPGFGALAWAHVGVGLAILLLAFWRVGLRFANGVPAPAFEPKTPEQEFIAFLTRELSFFLYLTIFALPITGAIGWFYQNEVATSVHGSMKVLVIVIVGVHIAISLFHQFVLRNGALDRMRRPN</sequence>
<keyword evidence="10" id="KW-0408">Iron</keyword>
<dbReference type="GO" id="GO:0009055">
    <property type="term" value="F:electron transfer activity"/>
    <property type="evidence" value="ECO:0007669"/>
    <property type="project" value="InterPro"/>
</dbReference>
<dbReference type="PANTHER" id="PTHR30529:SF1">
    <property type="entry name" value="CYTOCHROME B561 HOMOLOG 2"/>
    <property type="match status" value="1"/>
</dbReference>
<organism evidence="15 16">
    <name type="scientific">Cereibacter ovatus</name>
    <dbReference type="NCBI Taxonomy" id="439529"/>
    <lineage>
        <taxon>Bacteria</taxon>
        <taxon>Pseudomonadati</taxon>
        <taxon>Pseudomonadota</taxon>
        <taxon>Alphaproteobacteria</taxon>
        <taxon>Rhodobacterales</taxon>
        <taxon>Paracoccaceae</taxon>
        <taxon>Cereibacter</taxon>
    </lineage>
</organism>
<feature type="transmembrane region" description="Helical" evidence="13">
    <location>
        <begin position="134"/>
        <end position="156"/>
    </location>
</feature>
<dbReference type="InterPro" id="IPR011577">
    <property type="entry name" value="Cyt_b561_bac/Ni-Hgenase"/>
</dbReference>
<dbReference type="Proteomes" id="UP000219467">
    <property type="component" value="Unassembled WGS sequence"/>
</dbReference>